<evidence type="ECO:0000256" key="4">
    <source>
        <dbReference type="RuleBase" id="RU000363"/>
    </source>
</evidence>
<reference evidence="5 6" key="1">
    <citation type="journal article" date="2016" name="Mol. Biol. Evol.">
        <title>Comparative Genomics of Early-Diverging Mushroom-Forming Fungi Provides Insights into the Origins of Lignocellulose Decay Capabilities.</title>
        <authorList>
            <person name="Nagy L.G."/>
            <person name="Riley R."/>
            <person name="Tritt A."/>
            <person name="Adam C."/>
            <person name="Daum C."/>
            <person name="Floudas D."/>
            <person name="Sun H."/>
            <person name="Yadav J.S."/>
            <person name="Pangilinan J."/>
            <person name="Larsson K.H."/>
            <person name="Matsuura K."/>
            <person name="Barry K."/>
            <person name="Labutti K."/>
            <person name="Kuo R."/>
            <person name="Ohm R.A."/>
            <person name="Bhattacharya S.S."/>
            <person name="Shirouzu T."/>
            <person name="Yoshinaga Y."/>
            <person name="Martin F.M."/>
            <person name="Grigoriev I.V."/>
            <person name="Hibbett D.S."/>
        </authorList>
    </citation>
    <scope>NUCLEOTIDE SEQUENCE [LARGE SCALE GENOMIC DNA]</scope>
    <source>
        <strain evidence="5 6">HHB12733</strain>
    </source>
</reference>
<dbReference type="FunCoup" id="A0A165CW31">
    <property type="interactions" value="315"/>
</dbReference>
<dbReference type="Proteomes" id="UP000076842">
    <property type="component" value="Unassembled WGS sequence"/>
</dbReference>
<dbReference type="InterPro" id="IPR051911">
    <property type="entry name" value="SDR_oxidoreductase"/>
</dbReference>
<dbReference type="PRINTS" id="PR00081">
    <property type="entry name" value="GDHRDH"/>
</dbReference>
<dbReference type="PROSITE" id="PS00061">
    <property type="entry name" value="ADH_SHORT"/>
    <property type="match status" value="1"/>
</dbReference>
<keyword evidence="6" id="KW-1185">Reference proteome</keyword>
<dbReference type="AlphaFoldDB" id="A0A165CW31"/>
<comment type="similarity">
    <text evidence="1 4">Belongs to the short-chain dehydrogenases/reductases (SDR) family.</text>
</comment>
<dbReference type="InterPro" id="IPR002347">
    <property type="entry name" value="SDR_fam"/>
</dbReference>
<dbReference type="Gene3D" id="3.40.50.720">
    <property type="entry name" value="NAD(P)-binding Rossmann-like Domain"/>
    <property type="match status" value="1"/>
</dbReference>
<evidence type="ECO:0000256" key="1">
    <source>
        <dbReference type="ARBA" id="ARBA00006484"/>
    </source>
</evidence>
<keyword evidence="2" id="KW-0521">NADP</keyword>
<dbReference type="STRING" id="1353952.A0A165CW31"/>
<dbReference type="EMBL" id="KV424104">
    <property type="protein sequence ID" value="KZT51510.1"/>
    <property type="molecule type" value="Genomic_DNA"/>
</dbReference>
<dbReference type="InParanoid" id="A0A165CW31"/>
<dbReference type="SUPFAM" id="SSF51735">
    <property type="entry name" value="NAD(P)-binding Rossmann-fold domains"/>
    <property type="match status" value="1"/>
</dbReference>
<dbReference type="InterPro" id="IPR020904">
    <property type="entry name" value="Sc_DH/Rdtase_CS"/>
</dbReference>
<dbReference type="PANTHER" id="PTHR43976:SF16">
    <property type="entry name" value="SHORT-CHAIN DEHYDROGENASE_REDUCTASE FAMILY PROTEIN"/>
    <property type="match status" value="1"/>
</dbReference>
<dbReference type="Pfam" id="PF00106">
    <property type="entry name" value="adh_short"/>
    <property type="match status" value="1"/>
</dbReference>
<gene>
    <name evidence="5" type="ORF">CALCODRAFT_512648</name>
</gene>
<dbReference type="GO" id="GO:0016491">
    <property type="term" value="F:oxidoreductase activity"/>
    <property type="evidence" value="ECO:0007669"/>
    <property type="project" value="UniProtKB-KW"/>
</dbReference>
<dbReference type="InterPro" id="IPR036291">
    <property type="entry name" value="NAD(P)-bd_dom_sf"/>
</dbReference>
<keyword evidence="3" id="KW-0560">Oxidoreductase</keyword>
<evidence type="ECO:0000256" key="3">
    <source>
        <dbReference type="ARBA" id="ARBA00023002"/>
    </source>
</evidence>
<accession>A0A165CW31</accession>
<sequence>MSTQPKVWLITGACTGFGLIMTKLVLAGGDKCVATSIDPPALRELEEQYGSSKLLSLHVDVTRPEEITAAFNAAKDAFGGVDVVLNNAGLGLSGVVEAVPEATAKKLFDVNFWGSTSVTKESVRFFRDVNGPERGGKLMVMSSAAGIGAPPFMGYYSASKHAVEAITTSVSKEIKPEWKIQIMLVEPGWFATALLLNRPADLVVPTPEVYGGAAAIKSLTATIHPGDPKKAMELVHRIAQKDKLPFHLPIGPAPIYLAKTAASEWGKVAEEWEEEAQKPEYGPL</sequence>
<dbReference type="OrthoDB" id="1274115at2759"/>
<evidence type="ECO:0000313" key="6">
    <source>
        <dbReference type="Proteomes" id="UP000076842"/>
    </source>
</evidence>
<dbReference type="PANTHER" id="PTHR43976">
    <property type="entry name" value="SHORT CHAIN DEHYDROGENASE"/>
    <property type="match status" value="1"/>
</dbReference>
<protein>
    <submittedName>
        <fullName evidence="5">NAD(P)-binding protein</fullName>
    </submittedName>
</protein>
<name>A0A165CW31_9BASI</name>
<dbReference type="PRINTS" id="PR00080">
    <property type="entry name" value="SDRFAMILY"/>
</dbReference>
<organism evidence="5 6">
    <name type="scientific">Calocera cornea HHB12733</name>
    <dbReference type="NCBI Taxonomy" id="1353952"/>
    <lineage>
        <taxon>Eukaryota</taxon>
        <taxon>Fungi</taxon>
        <taxon>Dikarya</taxon>
        <taxon>Basidiomycota</taxon>
        <taxon>Agaricomycotina</taxon>
        <taxon>Dacrymycetes</taxon>
        <taxon>Dacrymycetales</taxon>
        <taxon>Dacrymycetaceae</taxon>
        <taxon>Calocera</taxon>
    </lineage>
</organism>
<evidence type="ECO:0000256" key="2">
    <source>
        <dbReference type="ARBA" id="ARBA00022857"/>
    </source>
</evidence>
<proteinExistence type="inferred from homology"/>
<evidence type="ECO:0000313" key="5">
    <source>
        <dbReference type="EMBL" id="KZT51510.1"/>
    </source>
</evidence>